<name>A0AAF3F2K9_9BILA</name>
<sequence length="145" mass="16689">MCSDKYNIHTVLFTGKSTRPSTNSSISSYDEDCAFGNRLKREFWFTIPRNKADSIYGFLLQWSPEKYGQRTLGKNINDQLGNVGKSCEIVSFHEFDLLQNKHSDLTGFIETYLREIRPFHSKFVLKQKAFADFHLTADYSPGSCP</sequence>
<evidence type="ECO:0000313" key="2">
    <source>
        <dbReference type="WBParaSite" id="MBELARI_LOCUS20784"/>
    </source>
</evidence>
<dbReference type="WBParaSite" id="MBELARI_LOCUS20784">
    <property type="protein sequence ID" value="MBELARI_LOCUS20784"/>
    <property type="gene ID" value="MBELARI_LOCUS20784"/>
</dbReference>
<organism evidence="1 2">
    <name type="scientific">Mesorhabditis belari</name>
    <dbReference type="NCBI Taxonomy" id="2138241"/>
    <lineage>
        <taxon>Eukaryota</taxon>
        <taxon>Metazoa</taxon>
        <taxon>Ecdysozoa</taxon>
        <taxon>Nematoda</taxon>
        <taxon>Chromadorea</taxon>
        <taxon>Rhabditida</taxon>
        <taxon>Rhabditina</taxon>
        <taxon>Rhabditomorpha</taxon>
        <taxon>Rhabditoidea</taxon>
        <taxon>Rhabditidae</taxon>
        <taxon>Mesorhabditinae</taxon>
        <taxon>Mesorhabditis</taxon>
    </lineage>
</organism>
<reference evidence="2" key="1">
    <citation type="submission" date="2024-02" db="UniProtKB">
        <authorList>
            <consortium name="WormBaseParasite"/>
        </authorList>
    </citation>
    <scope>IDENTIFICATION</scope>
</reference>
<dbReference type="AlphaFoldDB" id="A0AAF3F2K9"/>
<accession>A0AAF3F2K9</accession>
<protein>
    <submittedName>
        <fullName evidence="2">Uncharacterized protein</fullName>
    </submittedName>
</protein>
<dbReference type="Proteomes" id="UP000887575">
    <property type="component" value="Unassembled WGS sequence"/>
</dbReference>
<keyword evidence="1" id="KW-1185">Reference proteome</keyword>
<proteinExistence type="predicted"/>
<evidence type="ECO:0000313" key="1">
    <source>
        <dbReference type="Proteomes" id="UP000887575"/>
    </source>
</evidence>